<feature type="coiled-coil region" evidence="1">
    <location>
        <begin position="680"/>
        <end position="707"/>
    </location>
</feature>
<keyword evidence="5" id="KW-1185">Reference proteome</keyword>
<gene>
    <name evidence="4" type="ORF">KOR34_40530</name>
</gene>
<proteinExistence type="predicted"/>
<dbReference type="EMBL" id="SIHJ01000003">
    <property type="protein sequence ID" value="TWT32291.1"/>
    <property type="molecule type" value="Genomic_DNA"/>
</dbReference>
<protein>
    <submittedName>
        <fullName evidence="4">Putative S-adenosylmethionine-dependent methyltransferase/MSMEI_2290</fullName>
        <ecNumber evidence="4">2.1.1.-</ecNumber>
    </submittedName>
</protein>
<accession>A0A5C5V1M5</accession>
<comment type="caution">
    <text evidence="4">The sequence shown here is derived from an EMBL/GenBank/DDBJ whole genome shotgun (WGS) entry which is preliminary data.</text>
</comment>
<dbReference type="GO" id="GO:0032259">
    <property type="term" value="P:methylation"/>
    <property type="evidence" value="ECO:0007669"/>
    <property type="project" value="UniProtKB-KW"/>
</dbReference>
<reference evidence="4 5" key="1">
    <citation type="submission" date="2019-02" db="EMBL/GenBank/DDBJ databases">
        <title>Deep-cultivation of Planctomycetes and their phenomic and genomic characterization uncovers novel biology.</title>
        <authorList>
            <person name="Wiegand S."/>
            <person name="Jogler M."/>
            <person name="Boedeker C."/>
            <person name="Pinto D."/>
            <person name="Vollmers J."/>
            <person name="Rivas-Marin E."/>
            <person name="Kohn T."/>
            <person name="Peeters S.H."/>
            <person name="Heuer A."/>
            <person name="Rast P."/>
            <person name="Oberbeckmann S."/>
            <person name="Bunk B."/>
            <person name="Jeske O."/>
            <person name="Meyerdierks A."/>
            <person name="Storesund J.E."/>
            <person name="Kallscheuer N."/>
            <person name="Luecker S."/>
            <person name="Lage O.M."/>
            <person name="Pohl T."/>
            <person name="Merkel B.J."/>
            <person name="Hornburger P."/>
            <person name="Mueller R.-W."/>
            <person name="Bruemmer F."/>
            <person name="Labrenz M."/>
            <person name="Spormann A.M."/>
            <person name="Op Den Camp H."/>
            <person name="Overmann J."/>
            <person name="Amann R."/>
            <person name="Jetten M.S.M."/>
            <person name="Mascher T."/>
            <person name="Medema M.H."/>
            <person name="Devos D.P."/>
            <person name="Kaster A.-K."/>
            <person name="Ovreas L."/>
            <person name="Rohde M."/>
            <person name="Galperin M.Y."/>
            <person name="Jogler C."/>
        </authorList>
    </citation>
    <scope>NUCLEOTIDE SEQUENCE [LARGE SCALE GENOMIC DNA]</scope>
    <source>
        <strain evidence="4 5">KOR34</strain>
    </source>
</reference>
<evidence type="ECO:0000259" key="3">
    <source>
        <dbReference type="Pfam" id="PF08241"/>
    </source>
</evidence>
<evidence type="ECO:0000256" key="1">
    <source>
        <dbReference type="SAM" id="Coils"/>
    </source>
</evidence>
<feature type="region of interest" description="Disordered" evidence="2">
    <location>
        <begin position="734"/>
        <end position="757"/>
    </location>
</feature>
<dbReference type="InterPro" id="IPR013216">
    <property type="entry name" value="Methyltransf_11"/>
</dbReference>
<keyword evidence="4" id="KW-0808">Transferase</keyword>
<dbReference type="Pfam" id="PF08241">
    <property type="entry name" value="Methyltransf_11"/>
    <property type="match status" value="2"/>
</dbReference>
<keyword evidence="1" id="KW-0175">Coiled coil</keyword>
<dbReference type="EC" id="2.1.1.-" evidence="4"/>
<sequence>MDYRELYNQYWQRDDRRGEHSFQSVLGVADEIIACVGVGSVLDVGCGNGHLVRRLNTLGCQAEGVDVSDVAVEVANAASPGLFSVADIKHLPFEDNSFDCVVSTDCFEHLEEQDVPAALAELRRVSRGSVYLRIALTEDRDSKWHLTIQNREWWETRCFEAGFRKHPRYFLASPFGALDSQLDNCAILLEKIPNDANRRFPLEQLLEERQLHTDMSREAGRRSDAHNMRYAEAARAIRPGDRVLDVACGLGYGSTIMTHNSRCASYLGIDNSAFAINYARASFEDQAGAVRFQQGSLPECLEQFPDASFDFIASFETLEHLQQNTRFLDECRRVLTPAGRLCISVPNDWTEEDGLDPNPHHFHVYDWPRLLEQLDQAGFATEKTMAETVSRRKEAGAWADHGYEWQNHPVEQADQHPSEWCVALVMKSPFDNHQAASYENPGFPEAAGADPSHVMGFATQYDNPWLVPCIISRGLRTERAALRESLAEQVLLQPAGKGADRAAAACVQAYALLDREAAWAEVEAVLAAAEPHLTHRNWEAARPIDVRWAVSLRYASALLCLHGGRRDDAKHHLEECAALPFLRYSPLLATKSVGAAVLRATLAMADRDPAAIETWLARGLALAEQAICTDWRASLGDPAHQPLPAFREMAEVMELAAQCSAGLSLLRVGGPGVVFCEQFRASKTADIRRLTDENARLVEELGRKSDAVAWHQEQLRIWYDAAHFWMDQSKHHEQRANALDPASPGAPRPKGPFGKLGRSVSKRVNKLRGKLKAAMF</sequence>
<dbReference type="Gene3D" id="3.40.50.150">
    <property type="entry name" value="Vaccinia Virus protein VP39"/>
    <property type="match status" value="2"/>
</dbReference>
<dbReference type="RefSeq" id="WP_197531615.1">
    <property type="nucleotide sequence ID" value="NZ_SIHJ01000003.1"/>
</dbReference>
<evidence type="ECO:0000313" key="5">
    <source>
        <dbReference type="Proteomes" id="UP000316714"/>
    </source>
</evidence>
<dbReference type="GO" id="GO:0008757">
    <property type="term" value="F:S-adenosylmethionine-dependent methyltransferase activity"/>
    <property type="evidence" value="ECO:0007669"/>
    <property type="project" value="InterPro"/>
</dbReference>
<feature type="domain" description="Methyltransferase type 11" evidence="3">
    <location>
        <begin position="244"/>
        <end position="343"/>
    </location>
</feature>
<keyword evidence="4" id="KW-0489">Methyltransferase</keyword>
<organism evidence="4 5">
    <name type="scientific">Posidoniimonas corsicana</name>
    <dbReference type="NCBI Taxonomy" id="1938618"/>
    <lineage>
        <taxon>Bacteria</taxon>
        <taxon>Pseudomonadati</taxon>
        <taxon>Planctomycetota</taxon>
        <taxon>Planctomycetia</taxon>
        <taxon>Pirellulales</taxon>
        <taxon>Lacipirellulaceae</taxon>
        <taxon>Posidoniimonas</taxon>
    </lineage>
</organism>
<evidence type="ECO:0000313" key="4">
    <source>
        <dbReference type="EMBL" id="TWT32291.1"/>
    </source>
</evidence>
<dbReference type="SUPFAM" id="SSF53335">
    <property type="entry name" value="S-adenosyl-L-methionine-dependent methyltransferases"/>
    <property type="match status" value="2"/>
</dbReference>
<evidence type="ECO:0000256" key="2">
    <source>
        <dbReference type="SAM" id="MobiDB-lite"/>
    </source>
</evidence>
<dbReference type="Proteomes" id="UP000316714">
    <property type="component" value="Unassembled WGS sequence"/>
</dbReference>
<name>A0A5C5V1M5_9BACT</name>
<dbReference type="InterPro" id="IPR029063">
    <property type="entry name" value="SAM-dependent_MTases_sf"/>
</dbReference>
<dbReference type="PANTHER" id="PTHR43861">
    <property type="entry name" value="TRANS-ACONITATE 2-METHYLTRANSFERASE-RELATED"/>
    <property type="match status" value="1"/>
</dbReference>
<dbReference type="AlphaFoldDB" id="A0A5C5V1M5"/>
<feature type="domain" description="Methyltransferase type 11" evidence="3">
    <location>
        <begin position="42"/>
        <end position="127"/>
    </location>
</feature>
<dbReference type="CDD" id="cd02440">
    <property type="entry name" value="AdoMet_MTases"/>
    <property type="match status" value="2"/>
</dbReference>